<dbReference type="AlphaFoldDB" id="A0A914WMV4"/>
<keyword evidence="3" id="KW-1185">Reference proteome</keyword>
<sequence length="415" mass="46751">MNFTALWKLLRDFMERVWQGPFCIKLQNFALQSEVLTKWLLVIGFLAHSLADLTLTIGFITKPLHITYDLLVTYINSAKNNSKDVIPPFHWEHVGIQAWQKIVDATSPIQVLSFVALLICAYLVFAWIYACMKTKNRKTPSCCRKLFNLTFFLLLFIVDAVTMCYYDQLSSNREGAKQETIGHLCDGLPHLNKTGYDELKKFQNAKNCCCVRRKGTITPIEKHCPEEVEDWQEQFCPDGAKLGCTALVEEELENVVNRVSVCLCIEIGVVVIILLIGLIAFGRYICAGQPSIAEKDRIDLEARNDKNETPSENSSSVVNKVSDKNTYTALPSQSDSGFATEGVTPVYSEETQSPPLHNESKQRSEGQIREDGTTTKPDEKETLLSEEETTKVKRKKPGLPRQQGYGSSNEDVFTS</sequence>
<feature type="compositionally biased region" description="Basic and acidic residues" evidence="1">
    <location>
        <begin position="358"/>
        <end position="391"/>
    </location>
</feature>
<reference evidence="4" key="1">
    <citation type="submission" date="2022-11" db="UniProtKB">
        <authorList>
            <consortium name="WormBaseParasite"/>
        </authorList>
    </citation>
    <scope>IDENTIFICATION</scope>
</reference>
<feature type="compositionally biased region" description="Polar residues" evidence="1">
    <location>
        <begin position="326"/>
        <end position="337"/>
    </location>
</feature>
<name>A0A914WMV4_9BILA</name>
<protein>
    <submittedName>
        <fullName evidence="4">Uncharacterized protein</fullName>
    </submittedName>
</protein>
<keyword evidence="2" id="KW-0472">Membrane</keyword>
<keyword evidence="2" id="KW-1133">Transmembrane helix</keyword>
<feature type="region of interest" description="Disordered" evidence="1">
    <location>
        <begin position="303"/>
        <end position="415"/>
    </location>
</feature>
<feature type="transmembrane region" description="Helical" evidence="2">
    <location>
        <begin position="39"/>
        <end position="60"/>
    </location>
</feature>
<feature type="compositionally biased region" description="Polar residues" evidence="1">
    <location>
        <begin position="404"/>
        <end position="415"/>
    </location>
</feature>
<feature type="transmembrane region" description="Helical" evidence="2">
    <location>
        <begin position="109"/>
        <end position="130"/>
    </location>
</feature>
<organism evidence="3 4">
    <name type="scientific">Plectus sambesii</name>
    <dbReference type="NCBI Taxonomy" id="2011161"/>
    <lineage>
        <taxon>Eukaryota</taxon>
        <taxon>Metazoa</taxon>
        <taxon>Ecdysozoa</taxon>
        <taxon>Nematoda</taxon>
        <taxon>Chromadorea</taxon>
        <taxon>Plectida</taxon>
        <taxon>Plectina</taxon>
        <taxon>Plectoidea</taxon>
        <taxon>Plectidae</taxon>
        <taxon>Plectus</taxon>
    </lineage>
</organism>
<proteinExistence type="predicted"/>
<keyword evidence="2" id="KW-0812">Transmembrane</keyword>
<dbReference type="WBParaSite" id="PSAMB.scaffold450size50609.g5937.t1">
    <property type="protein sequence ID" value="PSAMB.scaffold450size50609.g5937.t1"/>
    <property type="gene ID" value="PSAMB.scaffold450size50609.g5937"/>
</dbReference>
<evidence type="ECO:0000256" key="1">
    <source>
        <dbReference type="SAM" id="MobiDB-lite"/>
    </source>
</evidence>
<evidence type="ECO:0000256" key="2">
    <source>
        <dbReference type="SAM" id="Phobius"/>
    </source>
</evidence>
<evidence type="ECO:0000313" key="4">
    <source>
        <dbReference type="WBParaSite" id="PSAMB.scaffold450size50609.g5937.t1"/>
    </source>
</evidence>
<feature type="compositionally biased region" description="Low complexity" evidence="1">
    <location>
        <begin position="311"/>
        <end position="320"/>
    </location>
</feature>
<dbReference type="Proteomes" id="UP000887566">
    <property type="component" value="Unplaced"/>
</dbReference>
<evidence type="ECO:0000313" key="3">
    <source>
        <dbReference type="Proteomes" id="UP000887566"/>
    </source>
</evidence>
<feature type="transmembrane region" description="Helical" evidence="2">
    <location>
        <begin position="258"/>
        <end position="281"/>
    </location>
</feature>
<accession>A0A914WMV4</accession>
<feature type="transmembrane region" description="Helical" evidence="2">
    <location>
        <begin position="146"/>
        <end position="166"/>
    </location>
</feature>